<proteinExistence type="inferred from homology"/>
<accession>A0ABQ6PRS0</accession>
<evidence type="ECO:0000256" key="1">
    <source>
        <dbReference type="ARBA" id="ARBA00004651"/>
    </source>
</evidence>
<feature type="transmembrane region" description="Helical" evidence="7">
    <location>
        <begin position="135"/>
        <end position="151"/>
    </location>
</feature>
<evidence type="ECO:0000313" key="8">
    <source>
        <dbReference type="EMBL" id="GMQ30252.1"/>
    </source>
</evidence>
<dbReference type="Pfam" id="PF03006">
    <property type="entry name" value="HlyIII"/>
    <property type="match status" value="1"/>
</dbReference>
<evidence type="ECO:0000256" key="3">
    <source>
        <dbReference type="ARBA" id="ARBA00022475"/>
    </source>
</evidence>
<keyword evidence="9" id="KW-1185">Reference proteome</keyword>
<dbReference type="PANTHER" id="PTHR20855">
    <property type="entry name" value="ADIPOR/PROGESTIN RECEPTOR-RELATED"/>
    <property type="match status" value="1"/>
</dbReference>
<feature type="transmembrane region" description="Helical" evidence="7">
    <location>
        <begin position="163"/>
        <end position="181"/>
    </location>
</feature>
<evidence type="ECO:0000313" key="9">
    <source>
        <dbReference type="Proteomes" id="UP001338309"/>
    </source>
</evidence>
<feature type="transmembrane region" description="Helical" evidence="7">
    <location>
        <begin position="45"/>
        <end position="63"/>
    </location>
</feature>
<organism evidence="8 9">
    <name type="scientific">Algoriphagus confluentis</name>
    <dbReference type="NCBI Taxonomy" id="1697556"/>
    <lineage>
        <taxon>Bacteria</taxon>
        <taxon>Pseudomonadati</taxon>
        <taxon>Bacteroidota</taxon>
        <taxon>Cytophagia</taxon>
        <taxon>Cytophagales</taxon>
        <taxon>Cyclobacteriaceae</taxon>
        <taxon>Algoriphagus</taxon>
    </lineage>
</organism>
<keyword evidence="4 7" id="KW-0812">Transmembrane</keyword>
<gene>
    <name evidence="8" type="ORF">Aconfl_28950</name>
</gene>
<comment type="subcellular location">
    <subcellularLocation>
        <location evidence="1">Cell membrane</location>
        <topology evidence="1">Multi-pass membrane protein</topology>
    </subcellularLocation>
</comment>
<feature type="transmembrane region" description="Helical" evidence="7">
    <location>
        <begin position="84"/>
        <end position="102"/>
    </location>
</feature>
<keyword evidence="5 7" id="KW-1133">Transmembrane helix</keyword>
<protein>
    <submittedName>
        <fullName evidence="8">Hemolysin III family protein</fullName>
    </submittedName>
</protein>
<feature type="transmembrane region" description="Helical" evidence="7">
    <location>
        <begin position="20"/>
        <end position="39"/>
    </location>
</feature>
<sequence length="213" mass="23694">MKSKPEKRLQTPSEEKANTLTHALGLILGIAGIIILFNQPQDGKTLIGTLAFSIGVVMVYGFSTAYHAAKNPVKKSRLQVMDHVSIYCLIAGSYTPMVLAILQTDKAILFLSIIWGSVLVGTFFKIFFTGKFKTLSVVLYLTMGWLAVFFFNDLLEKLSFETLFWIGLGGLSYTIGVFFYVKSERMFFHAIWHVFVLGGTAAHFIAVFQLIGS</sequence>
<dbReference type="InterPro" id="IPR005744">
    <property type="entry name" value="Hy-lIII"/>
</dbReference>
<feature type="transmembrane region" description="Helical" evidence="7">
    <location>
        <begin position="108"/>
        <end position="128"/>
    </location>
</feature>
<dbReference type="InterPro" id="IPR004254">
    <property type="entry name" value="AdipoR/HlyIII-related"/>
</dbReference>
<dbReference type="RefSeq" id="WP_338224956.1">
    <property type="nucleotide sequence ID" value="NZ_BTPD01000009.1"/>
</dbReference>
<dbReference type="NCBIfam" id="TIGR01065">
    <property type="entry name" value="hlyIII"/>
    <property type="match status" value="1"/>
</dbReference>
<name>A0ABQ6PRS0_9BACT</name>
<dbReference type="Proteomes" id="UP001338309">
    <property type="component" value="Unassembled WGS sequence"/>
</dbReference>
<keyword evidence="6 7" id="KW-0472">Membrane</keyword>
<evidence type="ECO:0000256" key="5">
    <source>
        <dbReference type="ARBA" id="ARBA00022989"/>
    </source>
</evidence>
<comment type="similarity">
    <text evidence="2">Belongs to the UPF0073 (Hly-III) family.</text>
</comment>
<comment type="caution">
    <text evidence="8">The sequence shown here is derived from an EMBL/GenBank/DDBJ whole genome shotgun (WGS) entry which is preliminary data.</text>
</comment>
<evidence type="ECO:0000256" key="2">
    <source>
        <dbReference type="ARBA" id="ARBA00008488"/>
    </source>
</evidence>
<evidence type="ECO:0000256" key="6">
    <source>
        <dbReference type="ARBA" id="ARBA00023136"/>
    </source>
</evidence>
<keyword evidence="3" id="KW-1003">Cell membrane</keyword>
<reference evidence="8 9" key="1">
    <citation type="submission" date="2023-08" db="EMBL/GenBank/DDBJ databases">
        <title>Draft genome sequence of Algoriphagus confluentis.</title>
        <authorList>
            <person name="Takatani N."/>
            <person name="Hosokawa M."/>
            <person name="Sawabe T."/>
        </authorList>
    </citation>
    <scope>NUCLEOTIDE SEQUENCE [LARGE SCALE GENOMIC DNA]</scope>
    <source>
        <strain evidence="8 9">NBRC 111222</strain>
    </source>
</reference>
<feature type="transmembrane region" description="Helical" evidence="7">
    <location>
        <begin position="190"/>
        <end position="211"/>
    </location>
</feature>
<evidence type="ECO:0000256" key="4">
    <source>
        <dbReference type="ARBA" id="ARBA00022692"/>
    </source>
</evidence>
<dbReference type="PANTHER" id="PTHR20855:SF3">
    <property type="entry name" value="LD03007P"/>
    <property type="match status" value="1"/>
</dbReference>
<evidence type="ECO:0000256" key="7">
    <source>
        <dbReference type="SAM" id="Phobius"/>
    </source>
</evidence>
<dbReference type="EMBL" id="BTPD01000009">
    <property type="protein sequence ID" value="GMQ30252.1"/>
    <property type="molecule type" value="Genomic_DNA"/>
</dbReference>